<dbReference type="PANTHER" id="PTHR36512:SF3">
    <property type="entry name" value="BLR5678 PROTEIN"/>
    <property type="match status" value="1"/>
</dbReference>
<comment type="similarity">
    <text evidence="1">Belongs to the peptidase S58 family.</text>
</comment>
<accession>A0ABN0ZKH3</accession>
<dbReference type="Pfam" id="PF03576">
    <property type="entry name" value="Peptidase_S58"/>
    <property type="match status" value="1"/>
</dbReference>
<evidence type="ECO:0000256" key="1">
    <source>
        <dbReference type="ARBA" id="ARBA00007068"/>
    </source>
</evidence>
<keyword evidence="3" id="KW-1185">Reference proteome</keyword>
<evidence type="ECO:0000313" key="2">
    <source>
        <dbReference type="EMBL" id="GAA0450994.1"/>
    </source>
</evidence>
<organism evidence="2 3">
    <name type="scientific">Alkalibacillus silvisoli</name>
    <dbReference type="NCBI Taxonomy" id="392823"/>
    <lineage>
        <taxon>Bacteria</taxon>
        <taxon>Bacillati</taxon>
        <taxon>Bacillota</taxon>
        <taxon>Bacilli</taxon>
        <taxon>Bacillales</taxon>
        <taxon>Bacillaceae</taxon>
        <taxon>Alkalibacillus</taxon>
    </lineage>
</organism>
<dbReference type="RefSeq" id="WP_343781169.1">
    <property type="nucleotide sequence ID" value="NZ_BAAACZ010000003.1"/>
</dbReference>
<gene>
    <name evidence="2" type="ORF">GCM10008935_01850</name>
</gene>
<dbReference type="InterPro" id="IPR016117">
    <property type="entry name" value="ArgJ-like_dom_sf"/>
</dbReference>
<proteinExistence type="inferred from homology"/>
<evidence type="ECO:0000313" key="3">
    <source>
        <dbReference type="Proteomes" id="UP001500740"/>
    </source>
</evidence>
<protein>
    <submittedName>
        <fullName evidence="2">P1 family peptidase</fullName>
    </submittedName>
</protein>
<dbReference type="InterPro" id="IPR005321">
    <property type="entry name" value="Peptidase_S58_DmpA"/>
</dbReference>
<dbReference type="CDD" id="cd02253">
    <property type="entry name" value="DmpA"/>
    <property type="match status" value="1"/>
</dbReference>
<reference evidence="2 3" key="1">
    <citation type="journal article" date="2019" name="Int. J. Syst. Evol. Microbiol.">
        <title>The Global Catalogue of Microorganisms (GCM) 10K type strain sequencing project: providing services to taxonomists for standard genome sequencing and annotation.</title>
        <authorList>
            <consortium name="The Broad Institute Genomics Platform"/>
            <consortium name="The Broad Institute Genome Sequencing Center for Infectious Disease"/>
            <person name="Wu L."/>
            <person name="Ma J."/>
        </authorList>
    </citation>
    <scope>NUCLEOTIDE SEQUENCE [LARGE SCALE GENOMIC DNA]</scope>
    <source>
        <strain evidence="2 3">JCM 14193</strain>
    </source>
</reference>
<dbReference type="SUPFAM" id="SSF56266">
    <property type="entry name" value="DmpA/ArgJ-like"/>
    <property type="match status" value="1"/>
</dbReference>
<dbReference type="Proteomes" id="UP001500740">
    <property type="component" value="Unassembled WGS sequence"/>
</dbReference>
<dbReference type="EMBL" id="BAAACZ010000003">
    <property type="protein sequence ID" value="GAA0450994.1"/>
    <property type="molecule type" value="Genomic_DNA"/>
</dbReference>
<dbReference type="Gene3D" id="3.60.70.12">
    <property type="entry name" value="L-amino peptidase D-ALA esterase/amidase"/>
    <property type="match status" value="1"/>
</dbReference>
<dbReference type="PANTHER" id="PTHR36512">
    <property type="entry name" value="D-AMINOPEPTIDASE"/>
    <property type="match status" value="1"/>
</dbReference>
<sequence length="349" mass="37581">MKRIREFGIEIGSFPTGARNQITDVAGVKVGHKTLAKGEIQTGVTSIIPGEGNIFQEKFIAASHVFNGFGKTTGLVQINELGTLETPILLTNTLSAGTCTTALVRYMLKQDETIGSSTGTVNPVVGECNDMVLNNIRNFSVSEADALEALENAQVNMQEGSVGAGRGMKCFGLKGGVGTSSRKLTYEHGEYTIGVLVLSNFGKLEEFRLNGQLVGPQLKTQLNEETDEVDKGSIMMIVATDLPVTSSQLKRIIKRTGNGLSRTGSFMGNGSGDVVIGYSTANRVPHASKKLQQMRVVHENDLDQAFLAVADTTEEAILNSMVKAETVTGRNETTLHSLYKYIDNLMRRG</sequence>
<comment type="caution">
    <text evidence="2">The sequence shown here is derived from an EMBL/GenBank/DDBJ whole genome shotgun (WGS) entry which is preliminary data.</text>
</comment>
<name>A0ABN0ZKH3_9BACI</name>